<evidence type="ECO:0000313" key="1">
    <source>
        <dbReference type="EMBL" id="MDP9836827.1"/>
    </source>
</evidence>
<sequence length="148" mass="15865">MATVLQTIACLRFFGDDLDPDQISKALGAAPTSAYRKGDVTLSEAGNKAVAETGTWQLEADEEFSGELAEQIASLFAALTNDLTVWKDLSARFEGDVFAGFFMVEANEGFSLDPTLLGAIAARGLVLEFDLFSAEDDDAYYEEAAVTS</sequence>
<evidence type="ECO:0008006" key="3">
    <source>
        <dbReference type="Google" id="ProtNLM"/>
    </source>
</evidence>
<accession>A0ABT9PQU2</accession>
<reference evidence="1 2" key="1">
    <citation type="submission" date="2023-07" db="EMBL/GenBank/DDBJ databases">
        <title>Sorghum-associated microbial communities from plants grown in Nebraska, USA.</title>
        <authorList>
            <person name="Schachtman D."/>
        </authorList>
    </citation>
    <scope>NUCLEOTIDE SEQUENCE [LARGE SCALE GENOMIC DNA]</scope>
    <source>
        <strain evidence="1 2">DS1307</strain>
    </source>
</reference>
<protein>
    <recommendedName>
        <fullName evidence="3">DUF4279 domain-containing protein</fullName>
    </recommendedName>
</protein>
<dbReference type="Proteomes" id="UP001241472">
    <property type="component" value="Unassembled WGS sequence"/>
</dbReference>
<dbReference type="Pfam" id="PF14106">
    <property type="entry name" value="DUF4279"/>
    <property type="match status" value="1"/>
</dbReference>
<dbReference type="EMBL" id="JAUSRF010000004">
    <property type="protein sequence ID" value="MDP9836827.1"/>
    <property type="molecule type" value="Genomic_DNA"/>
</dbReference>
<gene>
    <name evidence="1" type="ORF">J2T09_001572</name>
</gene>
<name>A0ABT9PQU2_9HYPH</name>
<organism evidence="1 2">
    <name type="scientific">Neorhizobium huautlense</name>
    <dbReference type="NCBI Taxonomy" id="67774"/>
    <lineage>
        <taxon>Bacteria</taxon>
        <taxon>Pseudomonadati</taxon>
        <taxon>Pseudomonadota</taxon>
        <taxon>Alphaproteobacteria</taxon>
        <taxon>Hyphomicrobiales</taxon>
        <taxon>Rhizobiaceae</taxon>
        <taxon>Rhizobium/Agrobacterium group</taxon>
        <taxon>Neorhizobium</taxon>
    </lineage>
</organism>
<dbReference type="InterPro" id="IPR025459">
    <property type="entry name" value="DUF4279"/>
</dbReference>
<evidence type="ECO:0000313" key="2">
    <source>
        <dbReference type="Proteomes" id="UP001241472"/>
    </source>
</evidence>
<keyword evidence="2" id="KW-1185">Reference proteome</keyword>
<comment type="caution">
    <text evidence="1">The sequence shown here is derived from an EMBL/GenBank/DDBJ whole genome shotgun (WGS) entry which is preliminary data.</text>
</comment>
<proteinExistence type="predicted"/>
<dbReference type="RefSeq" id="WP_306832938.1">
    <property type="nucleotide sequence ID" value="NZ_JAUSRF010000004.1"/>
</dbReference>